<dbReference type="Proteomes" id="UP000239866">
    <property type="component" value="Unassembled WGS sequence"/>
</dbReference>
<sequence>MTNLLKTFALALLVAISPLTTASEKATKMDEVLVILTSNSLQTQGMAMVLSNTMANQGAKVNVLLCDKAGDLALKSYQSEALAPKNLTPGQMLRGLMKAGGTVNVCALYLPNSDHTKDDLLDGVGVATPPAMAEQMLDSNIRTFTF</sequence>
<comment type="caution">
    <text evidence="2">The sequence shown here is derived from an EMBL/GenBank/DDBJ whole genome shotgun (WGS) entry which is preliminary data.</text>
</comment>
<feature type="signal peptide" evidence="1">
    <location>
        <begin position="1"/>
        <end position="22"/>
    </location>
</feature>
<dbReference type="RefSeq" id="WP_106760862.1">
    <property type="nucleotide sequence ID" value="NZ_PXNP01000009.1"/>
</dbReference>
<dbReference type="InterPro" id="IPR027396">
    <property type="entry name" value="DsrEFH-like"/>
</dbReference>
<reference evidence="2 3" key="1">
    <citation type="submission" date="2018-03" db="EMBL/GenBank/DDBJ databases">
        <title>Marinobacter brunus sp. nov., a marine bacterium of Gamma-proteobacteria isolated from the surface seawater of the South China Sea.</title>
        <authorList>
            <person name="Cheng H."/>
            <person name="Wu Y.-H."/>
            <person name="Xamxidin M."/>
            <person name="Xu X.-W."/>
        </authorList>
    </citation>
    <scope>NUCLEOTIDE SEQUENCE [LARGE SCALE GENOMIC DNA]</scope>
    <source>
        <strain evidence="2 3">NH169-3</strain>
    </source>
</reference>
<dbReference type="OrthoDB" id="7361822at2"/>
<proteinExistence type="predicted"/>
<dbReference type="SUPFAM" id="SSF75169">
    <property type="entry name" value="DsrEFH-like"/>
    <property type="match status" value="1"/>
</dbReference>
<evidence type="ECO:0000313" key="2">
    <source>
        <dbReference type="EMBL" id="PSF13288.1"/>
    </source>
</evidence>
<dbReference type="Gene3D" id="3.40.1260.10">
    <property type="entry name" value="DsrEFH-like"/>
    <property type="match status" value="1"/>
</dbReference>
<organism evidence="2 3">
    <name type="scientific">Marinobacter fuscus</name>
    <dbReference type="NCBI Taxonomy" id="2109942"/>
    <lineage>
        <taxon>Bacteria</taxon>
        <taxon>Pseudomonadati</taxon>
        <taxon>Pseudomonadota</taxon>
        <taxon>Gammaproteobacteria</taxon>
        <taxon>Pseudomonadales</taxon>
        <taxon>Marinobacteraceae</taxon>
        <taxon>Marinobacter</taxon>
    </lineage>
</organism>
<name>A0A2T1KT75_9GAMM</name>
<keyword evidence="3" id="KW-1185">Reference proteome</keyword>
<keyword evidence="1" id="KW-0732">Signal</keyword>
<feature type="chain" id="PRO_5015417594" evidence="1">
    <location>
        <begin position="23"/>
        <end position="146"/>
    </location>
</feature>
<evidence type="ECO:0000256" key="1">
    <source>
        <dbReference type="SAM" id="SignalP"/>
    </source>
</evidence>
<dbReference type="AlphaFoldDB" id="A0A2T1KT75"/>
<accession>A0A2T1KT75</accession>
<dbReference type="EMBL" id="PXNP01000009">
    <property type="protein sequence ID" value="PSF13288.1"/>
    <property type="molecule type" value="Genomic_DNA"/>
</dbReference>
<protein>
    <submittedName>
        <fullName evidence="2">Uncharacterized protein</fullName>
    </submittedName>
</protein>
<evidence type="ECO:0000313" key="3">
    <source>
        <dbReference type="Proteomes" id="UP000239866"/>
    </source>
</evidence>
<gene>
    <name evidence="2" type="ORF">C7H09_01355</name>
</gene>